<evidence type="ECO:0000256" key="1">
    <source>
        <dbReference type="ARBA" id="ARBA00022801"/>
    </source>
</evidence>
<dbReference type="Pfam" id="PF01520">
    <property type="entry name" value="Amidase_3"/>
    <property type="match status" value="1"/>
</dbReference>
<evidence type="ECO:0000256" key="3">
    <source>
        <dbReference type="SAM" id="SignalP"/>
    </source>
</evidence>
<keyword evidence="3" id="KW-0732">Signal</keyword>
<evidence type="ECO:0000313" key="6">
    <source>
        <dbReference type="Proteomes" id="UP000657421"/>
    </source>
</evidence>
<evidence type="ECO:0000313" key="5">
    <source>
        <dbReference type="EMBL" id="MBC8572141.1"/>
    </source>
</evidence>
<protein>
    <submittedName>
        <fullName evidence="5">N-acetylmuramoyl-L-alanine amidase</fullName>
    </submittedName>
</protein>
<comment type="caution">
    <text evidence="5">The sequence shown here is derived from an EMBL/GenBank/DDBJ whole genome shotgun (WGS) entry which is preliminary data.</text>
</comment>
<sequence length="329" mass="35718">MKKKKFAAFLTALAVGLSGAVTADAMLSEDEQKAAYIEKAVREALEAETETDIEGNVESDNETVADTEAVTESQMEETTEEVSEAETETETETETQSETEAVSEEEQTENAESQTEKIMVAIDASHQGADADLTEEEPVGPGSETMIKGFSEGISGTATGLEENELNLEVATKLKDILEERGYEVFMTREDADTQLSEVERAELVNASDAQILISLHANGGDDSSERGACAQAPSYENPYITDTDLVKKSNALGDIVLQAYCDKTGLTDKGLYNIDSRAQINWSKIPVIVLEMGFMSNTEDDTYMAEDTNQQKMAEGIADGIDLYFGRS</sequence>
<organism evidence="5 6">
    <name type="scientific">Jingyaoa shaoxingensis</name>
    <dbReference type="NCBI Taxonomy" id="2763671"/>
    <lineage>
        <taxon>Bacteria</taxon>
        <taxon>Bacillati</taxon>
        <taxon>Bacillota</taxon>
        <taxon>Clostridia</taxon>
        <taxon>Lachnospirales</taxon>
        <taxon>Lachnospiraceae</taxon>
        <taxon>Jingyaoa</taxon>
    </lineage>
</organism>
<feature type="compositionally biased region" description="Acidic residues" evidence="2">
    <location>
        <begin position="46"/>
        <end position="65"/>
    </location>
</feature>
<gene>
    <name evidence="5" type="ORF">H8716_03410</name>
</gene>
<feature type="compositionally biased region" description="Acidic residues" evidence="2">
    <location>
        <begin position="74"/>
        <end position="109"/>
    </location>
</feature>
<feature type="chain" id="PRO_5046383301" evidence="3">
    <location>
        <begin position="24"/>
        <end position="329"/>
    </location>
</feature>
<dbReference type="SMART" id="SM00646">
    <property type="entry name" value="Ami_3"/>
    <property type="match status" value="1"/>
</dbReference>
<dbReference type="InterPro" id="IPR002508">
    <property type="entry name" value="MurNAc-LAA_cat"/>
</dbReference>
<dbReference type="Proteomes" id="UP000657421">
    <property type="component" value="Unassembled WGS sequence"/>
</dbReference>
<dbReference type="PANTHER" id="PTHR30404:SF0">
    <property type="entry name" value="N-ACETYLMURAMOYL-L-ALANINE AMIDASE AMIC"/>
    <property type="match status" value="1"/>
</dbReference>
<dbReference type="InterPro" id="IPR050695">
    <property type="entry name" value="N-acetylmuramoyl_amidase_3"/>
</dbReference>
<dbReference type="RefSeq" id="WP_249307102.1">
    <property type="nucleotide sequence ID" value="NZ_JACRSZ010000001.1"/>
</dbReference>
<feature type="domain" description="MurNAc-LAA" evidence="4">
    <location>
        <begin position="202"/>
        <end position="323"/>
    </location>
</feature>
<keyword evidence="1" id="KW-0378">Hydrolase</keyword>
<feature type="signal peptide" evidence="3">
    <location>
        <begin position="1"/>
        <end position="23"/>
    </location>
</feature>
<proteinExistence type="predicted"/>
<dbReference type="SUPFAM" id="SSF53187">
    <property type="entry name" value="Zn-dependent exopeptidases"/>
    <property type="match status" value="1"/>
</dbReference>
<dbReference type="Gene3D" id="3.40.630.40">
    <property type="entry name" value="Zn-dependent exopeptidases"/>
    <property type="match status" value="1"/>
</dbReference>
<dbReference type="EMBL" id="JACRSZ010000001">
    <property type="protein sequence ID" value="MBC8572141.1"/>
    <property type="molecule type" value="Genomic_DNA"/>
</dbReference>
<evidence type="ECO:0000256" key="2">
    <source>
        <dbReference type="SAM" id="MobiDB-lite"/>
    </source>
</evidence>
<keyword evidence="6" id="KW-1185">Reference proteome</keyword>
<reference evidence="5 6" key="1">
    <citation type="submission" date="2020-08" db="EMBL/GenBank/DDBJ databases">
        <title>Genome public.</title>
        <authorList>
            <person name="Liu C."/>
            <person name="Sun Q."/>
        </authorList>
    </citation>
    <scope>NUCLEOTIDE SEQUENCE [LARGE SCALE GENOMIC DNA]</scope>
    <source>
        <strain evidence="5 6">NSJ-46</strain>
    </source>
</reference>
<evidence type="ECO:0000259" key="4">
    <source>
        <dbReference type="SMART" id="SM00646"/>
    </source>
</evidence>
<dbReference type="CDD" id="cd02696">
    <property type="entry name" value="MurNAc-LAA"/>
    <property type="match status" value="1"/>
</dbReference>
<feature type="region of interest" description="Disordered" evidence="2">
    <location>
        <begin position="44"/>
        <end position="114"/>
    </location>
</feature>
<name>A0ABR7N6W0_9FIRM</name>
<accession>A0ABR7N6W0</accession>
<dbReference type="PANTHER" id="PTHR30404">
    <property type="entry name" value="N-ACETYLMURAMOYL-L-ALANINE AMIDASE"/>
    <property type="match status" value="1"/>
</dbReference>